<feature type="region of interest" description="Disordered" evidence="1">
    <location>
        <begin position="77"/>
        <end position="131"/>
    </location>
</feature>
<evidence type="ECO:0000313" key="3">
    <source>
        <dbReference type="Proteomes" id="UP000800093"/>
    </source>
</evidence>
<comment type="caution">
    <text evidence="2">The sequence shown here is derived from an EMBL/GenBank/DDBJ whole genome shotgun (WGS) entry which is preliminary data.</text>
</comment>
<evidence type="ECO:0000313" key="2">
    <source>
        <dbReference type="EMBL" id="KAF2266866.1"/>
    </source>
</evidence>
<accession>A0A9P4KDV9</accession>
<sequence length="330" mass="36380">MDRWAGLPASEQRGSYPLRARRAGSTLAERGIEKPPCKQSSGATRDVEAGAERARGRDLRSILPRLRRKCTTRCAAASSSSWGKKENRRPRALAVSGVAKPSPLSGLAQSPRFPQPSLAPSQRRVRPPGLGGVRTSMGCVQRLEQRRLYCLHRGAAYPIQCMQQGSSTRITHQRSFSSAAVCGQLLRDGATGPGPIRTANLFKADIAVPGGWRSQWLGLASERAACSSDASARLVYQLRRLPRLYTFSIPTRTLFVWTSRSFLPPSALAIARRAALRNGLNQPLECLMTRRVGRTGAWAVPHERWPGRLSTFRLWSVWVSIHQRPLKSGL</sequence>
<dbReference type="Proteomes" id="UP000800093">
    <property type="component" value="Unassembled WGS sequence"/>
</dbReference>
<name>A0A9P4KDV9_9PLEO</name>
<evidence type="ECO:0000256" key="1">
    <source>
        <dbReference type="SAM" id="MobiDB-lite"/>
    </source>
</evidence>
<organism evidence="2 3">
    <name type="scientific">Lojkania enalia</name>
    <dbReference type="NCBI Taxonomy" id="147567"/>
    <lineage>
        <taxon>Eukaryota</taxon>
        <taxon>Fungi</taxon>
        <taxon>Dikarya</taxon>
        <taxon>Ascomycota</taxon>
        <taxon>Pezizomycotina</taxon>
        <taxon>Dothideomycetes</taxon>
        <taxon>Pleosporomycetidae</taxon>
        <taxon>Pleosporales</taxon>
        <taxon>Pleosporales incertae sedis</taxon>
        <taxon>Lojkania</taxon>
    </lineage>
</organism>
<dbReference type="AlphaFoldDB" id="A0A9P4KDV9"/>
<proteinExistence type="predicted"/>
<feature type="compositionally biased region" description="Basic and acidic residues" evidence="1">
    <location>
        <begin position="45"/>
        <end position="55"/>
    </location>
</feature>
<gene>
    <name evidence="2" type="ORF">CC78DRAFT_542148</name>
</gene>
<keyword evidence="3" id="KW-1185">Reference proteome</keyword>
<feature type="region of interest" description="Disordered" evidence="1">
    <location>
        <begin position="1"/>
        <end position="55"/>
    </location>
</feature>
<reference evidence="3" key="1">
    <citation type="journal article" date="2020" name="Stud. Mycol.">
        <title>101 Dothideomycetes genomes: A test case for predicting lifestyles and emergence of pathogens.</title>
        <authorList>
            <person name="Haridas S."/>
            <person name="Albert R."/>
            <person name="Binder M."/>
            <person name="Bloem J."/>
            <person name="LaButti K."/>
            <person name="Salamov A."/>
            <person name="Andreopoulos B."/>
            <person name="Baker S."/>
            <person name="Barry K."/>
            <person name="Bills G."/>
            <person name="Bluhm B."/>
            <person name="Cannon C."/>
            <person name="Castanera R."/>
            <person name="Culley D."/>
            <person name="Daum C."/>
            <person name="Ezra D."/>
            <person name="Gonzalez J."/>
            <person name="Henrissat B."/>
            <person name="Kuo A."/>
            <person name="Liang C."/>
            <person name="Lipzen A."/>
            <person name="Lutzoni F."/>
            <person name="Magnuson J."/>
            <person name="Mondo S."/>
            <person name="Nolan M."/>
            <person name="Ohm R."/>
            <person name="Pangilinan J."/>
            <person name="Park H.-J."/>
            <person name="Ramirez L."/>
            <person name="Alfaro M."/>
            <person name="Sun H."/>
            <person name="Tritt A."/>
            <person name="Yoshinaga Y."/>
            <person name="Zwiers L.-H."/>
            <person name="Turgeon B."/>
            <person name="Goodwin S."/>
            <person name="Spatafora J."/>
            <person name="Crous P."/>
            <person name="Grigoriev I."/>
        </authorList>
    </citation>
    <scope>NUCLEOTIDE SEQUENCE [LARGE SCALE GENOMIC DNA]</scope>
    <source>
        <strain evidence="3">CBS 304.66</strain>
    </source>
</reference>
<dbReference type="EMBL" id="ML986595">
    <property type="protein sequence ID" value="KAF2266866.1"/>
    <property type="molecule type" value="Genomic_DNA"/>
</dbReference>
<protein>
    <submittedName>
        <fullName evidence="2">Uncharacterized protein</fullName>
    </submittedName>
</protein>